<dbReference type="Gene3D" id="2.40.50.140">
    <property type="entry name" value="Nucleic acid-binding proteins"/>
    <property type="match status" value="1"/>
</dbReference>
<evidence type="ECO:0000313" key="2">
    <source>
        <dbReference type="Proteomes" id="UP000655225"/>
    </source>
</evidence>
<keyword evidence="2" id="KW-1185">Reference proteome</keyword>
<dbReference type="OrthoDB" id="1725660at2759"/>
<dbReference type="EMBL" id="JABCRI010000005">
    <property type="protein sequence ID" value="KAF8405772.1"/>
    <property type="molecule type" value="Genomic_DNA"/>
</dbReference>
<dbReference type="SUPFAM" id="SSF50249">
    <property type="entry name" value="Nucleic acid-binding proteins"/>
    <property type="match status" value="1"/>
</dbReference>
<name>A0A834ZP20_TETSI</name>
<dbReference type="PANTHER" id="PTHR47165:SF4">
    <property type="entry name" value="OS03G0429900 PROTEIN"/>
    <property type="match status" value="1"/>
</dbReference>
<protein>
    <submittedName>
        <fullName evidence="1">Uncharacterized protein</fullName>
    </submittedName>
</protein>
<evidence type="ECO:0000313" key="1">
    <source>
        <dbReference type="EMBL" id="KAF8405772.1"/>
    </source>
</evidence>
<sequence length="269" mass="31097">MFALISNALACATAFPNLRFGHDGNLHRPMTLGLPHMLLVKFIDIYIPFLQHSLFEGTSQRGKSICLENIRLTMARVLKLISEINDQTRYWMTKVHVDDKIPVRESRTTGKKYQRITLSDSQGNQVQAIIFNDNISKFENSFYPSKEYYVSNALVTPIEQRYKYVNNEYQWIINNRTRVREVEEGSQEVRREMYNFVSFRELVNYIDMLALIGLSLSTRASTSILINPNIPEALTLHSCSKKLQLDIKSVGLNMSSIKFLVSKRNMTPF</sequence>
<dbReference type="InterPro" id="IPR012340">
    <property type="entry name" value="NA-bd_OB-fold"/>
</dbReference>
<accession>A0A834ZP20</accession>
<dbReference type="PANTHER" id="PTHR47165">
    <property type="entry name" value="OS03G0429900 PROTEIN"/>
    <property type="match status" value="1"/>
</dbReference>
<reference evidence="1 2" key="1">
    <citation type="submission" date="2020-04" db="EMBL/GenBank/DDBJ databases">
        <title>Plant Genome Project.</title>
        <authorList>
            <person name="Zhang R.-G."/>
        </authorList>
    </citation>
    <scope>NUCLEOTIDE SEQUENCE [LARGE SCALE GENOMIC DNA]</scope>
    <source>
        <strain evidence="1">YNK0</strain>
        <tissue evidence="1">Leaf</tissue>
    </source>
</reference>
<dbReference type="Proteomes" id="UP000655225">
    <property type="component" value="Unassembled WGS sequence"/>
</dbReference>
<comment type="caution">
    <text evidence="1">The sequence shown here is derived from an EMBL/GenBank/DDBJ whole genome shotgun (WGS) entry which is preliminary data.</text>
</comment>
<proteinExistence type="predicted"/>
<gene>
    <name evidence="1" type="ORF">HHK36_007850</name>
</gene>
<dbReference type="AlphaFoldDB" id="A0A834ZP20"/>
<organism evidence="1 2">
    <name type="scientific">Tetracentron sinense</name>
    <name type="common">Spur-leaf</name>
    <dbReference type="NCBI Taxonomy" id="13715"/>
    <lineage>
        <taxon>Eukaryota</taxon>
        <taxon>Viridiplantae</taxon>
        <taxon>Streptophyta</taxon>
        <taxon>Embryophyta</taxon>
        <taxon>Tracheophyta</taxon>
        <taxon>Spermatophyta</taxon>
        <taxon>Magnoliopsida</taxon>
        <taxon>Trochodendrales</taxon>
        <taxon>Trochodendraceae</taxon>
        <taxon>Tetracentron</taxon>
    </lineage>
</organism>